<feature type="region of interest" description="Disordered" evidence="8">
    <location>
        <begin position="237"/>
        <end position="277"/>
    </location>
</feature>
<reference evidence="12 13" key="1">
    <citation type="submission" date="2019-02" db="EMBL/GenBank/DDBJ databases">
        <title>Genome sequencing of the rare red list fungi Antrodiella citrinella (Flaviporus citrinellus).</title>
        <authorList>
            <person name="Buettner E."/>
            <person name="Kellner H."/>
        </authorList>
    </citation>
    <scope>NUCLEOTIDE SEQUENCE [LARGE SCALE GENOMIC DNA]</scope>
    <source>
        <strain evidence="12 13">DSM 108506</strain>
    </source>
</reference>
<feature type="domain" description="WW" evidence="10">
    <location>
        <begin position="271"/>
        <end position="304"/>
    </location>
</feature>
<dbReference type="FunFam" id="2.20.70.10:FF:000017">
    <property type="entry name" value="E3 ubiquitin-protein ligase"/>
    <property type="match status" value="1"/>
</dbReference>
<keyword evidence="4" id="KW-0808">Transferase</keyword>
<protein>
    <recommendedName>
        <fullName evidence="3">HECT-type E3 ubiquitin transferase</fullName>
        <ecNumber evidence="3">2.3.2.26</ecNumber>
    </recommendedName>
</protein>
<organism evidence="12 13">
    <name type="scientific">Antrodiella citrinella</name>
    <dbReference type="NCBI Taxonomy" id="2447956"/>
    <lineage>
        <taxon>Eukaryota</taxon>
        <taxon>Fungi</taxon>
        <taxon>Dikarya</taxon>
        <taxon>Basidiomycota</taxon>
        <taxon>Agaricomycotina</taxon>
        <taxon>Agaricomycetes</taxon>
        <taxon>Polyporales</taxon>
        <taxon>Steccherinaceae</taxon>
        <taxon>Antrodiella</taxon>
    </lineage>
</organism>
<dbReference type="GO" id="GO:0016567">
    <property type="term" value="P:protein ubiquitination"/>
    <property type="evidence" value="ECO:0007669"/>
    <property type="project" value="UniProtKB-UniPathway"/>
</dbReference>
<dbReference type="InterPro" id="IPR050409">
    <property type="entry name" value="E3_ubiq-protein_ligase"/>
</dbReference>
<evidence type="ECO:0000313" key="12">
    <source>
        <dbReference type="EMBL" id="THH14864.1"/>
    </source>
</evidence>
<evidence type="ECO:0000256" key="8">
    <source>
        <dbReference type="SAM" id="MobiDB-lite"/>
    </source>
</evidence>
<sequence>DDVGNARLTDFGMALIAEANEYNYGSIHGGGATRWQAPELIDPEEFGLTSRRPTKQSDMFSFACTAIELYTGKPPFPDITNHKVSVRYVSGDRPPRPSLPAGTFMSDAVWTLMDSCWAHRILARPPVQQVVVELAAVTAGVSNSERLAASLSAIRITARASEPSVTQSLPRVRHEIPPLSRSTTHPAVLASAEMFDSRTLSWEPEHYHSIATNPISQISPAARPGVAAVKNGTTASNIDLLADREGQFSDTSGRSPEEHIASQPPSDASLGPLPEGWEMRNGSTGRTYFVDHNSKTSTWNDPRLFRHGDFRQKLVYFRSQPALLTQGPGDCQVRVSRKDIFEDSYAEIMRRKPDGLKRRLIIKFDGEDSLNYGGLAREFFFLLSREISNPAYFLFQNSTPDKQDILQINPRSSINPEHLHYFKFIGRCVGLAIFHRRLLDVSFVNPFYKMLLKKNITLDDLESVDPEVHGEVLLHRQNDITDVVDETFSMTEEHLGAQVTVDLKPGGRFIDVTEENKREFVNLIVEHRTCKRVQPQFDAFMSGLYELIPQELLEVFDETELKLLIGGTPDLDVDDWMKFTEYSGYIAADYAIQWFWQCIRDWSAERKSRLLLLVTGSNRIPAMGFQDLQGSDGPKRFTIEKSLDINSPPKCRVHQNSIVLPSYANYDILEQKLLSLVD</sequence>
<dbReference type="GO" id="GO:0005737">
    <property type="term" value="C:cytoplasm"/>
    <property type="evidence" value="ECO:0007669"/>
    <property type="project" value="UniProtKB-ARBA"/>
</dbReference>
<dbReference type="Pfam" id="PF00397">
    <property type="entry name" value="WW"/>
    <property type="match status" value="1"/>
</dbReference>
<accession>A0A4S4LR84</accession>
<dbReference type="GO" id="GO:0061630">
    <property type="term" value="F:ubiquitin protein ligase activity"/>
    <property type="evidence" value="ECO:0007669"/>
    <property type="project" value="UniProtKB-EC"/>
</dbReference>
<dbReference type="Pfam" id="PF07714">
    <property type="entry name" value="PK_Tyr_Ser-Thr"/>
    <property type="match status" value="1"/>
</dbReference>
<dbReference type="PANTHER" id="PTHR11254:SF440">
    <property type="entry name" value="E3 UBIQUITIN-PROTEIN LIGASE NEDD-4"/>
    <property type="match status" value="1"/>
</dbReference>
<evidence type="ECO:0000313" key="13">
    <source>
        <dbReference type="Proteomes" id="UP000308730"/>
    </source>
</evidence>
<comment type="pathway">
    <text evidence="2">Protein modification; protein ubiquitination.</text>
</comment>
<dbReference type="UniPathway" id="UPA00143"/>
<evidence type="ECO:0000256" key="2">
    <source>
        <dbReference type="ARBA" id="ARBA00004906"/>
    </source>
</evidence>
<evidence type="ECO:0000256" key="6">
    <source>
        <dbReference type="ARBA" id="ARBA00022786"/>
    </source>
</evidence>
<comment type="catalytic activity">
    <reaction evidence="1">
        <text>S-ubiquitinyl-[E2 ubiquitin-conjugating enzyme]-L-cysteine + [acceptor protein]-L-lysine = [E2 ubiquitin-conjugating enzyme]-L-cysteine + N(6)-ubiquitinyl-[acceptor protein]-L-lysine.</text>
        <dbReference type="EC" id="2.3.2.26"/>
    </reaction>
</comment>
<dbReference type="AlphaFoldDB" id="A0A4S4LR84"/>
<evidence type="ECO:0000259" key="10">
    <source>
        <dbReference type="PROSITE" id="PS50020"/>
    </source>
</evidence>
<dbReference type="Proteomes" id="UP000308730">
    <property type="component" value="Unassembled WGS sequence"/>
</dbReference>
<dbReference type="Gene3D" id="3.90.1750.10">
    <property type="entry name" value="Hect, E3 ligase catalytic domains"/>
    <property type="match status" value="1"/>
</dbReference>
<dbReference type="InterPro" id="IPR035983">
    <property type="entry name" value="Hect_E3_ubiquitin_ligase"/>
</dbReference>
<dbReference type="SMART" id="SM00456">
    <property type="entry name" value="WW"/>
    <property type="match status" value="1"/>
</dbReference>
<dbReference type="GO" id="GO:0004672">
    <property type="term" value="F:protein kinase activity"/>
    <property type="evidence" value="ECO:0007669"/>
    <property type="project" value="InterPro"/>
</dbReference>
<dbReference type="PROSITE" id="PS01159">
    <property type="entry name" value="WW_DOMAIN_1"/>
    <property type="match status" value="1"/>
</dbReference>
<dbReference type="FunFam" id="3.90.1750.10:FF:000079">
    <property type="entry name" value="E3 ubiquitin-protein ligase"/>
    <property type="match status" value="1"/>
</dbReference>
<comment type="caution">
    <text evidence="12">The sequence shown here is derived from an EMBL/GenBank/DDBJ whole genome shotgun (WGS) entry which is preliminary data.</text>
</comment>
<dbReference type="PANTHER" id="PTHR11254">
    <property type="entry name" value="HECT DOMAIN UBIQUITIN-PROTEIN LIGASE"/>
    <property type="match status" value="1"/>
</dbReference>
<feature type="non-terminal residue" evidence="12">
    <location>
        <position position="1"/>
    </location>
</feature>
<dbReference type="Gene3D" id="1.10.510.10">
    <property type="entry name" value="Transferase(Phosphotransferase) domain 1"/>
    <property type="match status" value="1"/>
</dbReference>
<dbReference type="InterPro" id="IPR011009">
    <property type="entry name" value="Kinase-like_dom_sf"/>
</dbReference>
<evidence type="ECO:0000256" key="3">
    <source>
        <dbReference type="ARBA" id="ARBA00012485"/>
    </source>
</evidence>
<evidence type="ECO:0000256" key="1">
    <source>
        <dbReference type="ARBA" id="ARBA00000885"/>
    </source>
</evidence>
<dbReference type="GO" id="GO:0006511">
    <property type="term" value="P:ubiquitin-dependent protein catabolic process"/>
    <property type="evidence" value="ECO:0007669"/>
    <property type="project" value="TreeGrafter"/>
</dbReference>
<dbReference type="Gene3D" id="3.30.2410.10">
    <property type="entry name" value="Hect, E3 ligase catalytic domain"/>
    <property type="match status" value="1"/>
</dbReference>
<evidence type="ECO:0000256" key="5">
    <source>
        <dbReference type="ARBA" id="ARBA00022737"/>
    </source>
</evidence>
<dbReference type="InterPro" id="IPR000569">
    <property type="entry name" value="HECT_dom"/>
</dbReference>
<gene>
    <name evidence="12" type="ORF">EUX98_g9549</name>
</gene>
<dbReference type="CDD" id="cd00201">
    <property type="entry name" value="WW"/>
    <property type="match status" value="1"/>
</dbReference>
<dbReference type="Gene3D" id="3.30.2160.10">
    <property type="entry name" value="Hect, E3 ligase catalytic domain"/>
    <property type="match status" value="1"/>
</dbReference>
<dbReference type="InterPro" id="IPR036020">
    <property type="entry name" value="WW_dom_sf"/>
</dbReference>
<evidence type="ECO:0000256" key="4">
    <source>
        <dbReference type="ARBA" id="ARBA00022679"/>
    </source>
</evidence>
<feature type="domain" description="HECT" evidence="11">
    <location>
        <begin position="352"/>
        <end position="678"/>
    </location>
</feature>
<keyword evidence="5" id="KW-0677">Repeat</keyword>
<dbReference type="EC" id="2.3.2.26" evidence="3"/>
<dbReference type="PROSITE" id="PS50011">
    <property type="entry name" value="PROTEIN_KINASE_DOM"/>
    <property type="match status" value="1"/>
</dbReference>
<name>A0A4S4LR84_9APHY</name>
<dbReference type="PROSITE" id="PS50237">
    <property type="entry name" value="HECT"/>
    <property type="match status" value="1"/>
</dbReference>
<dbReference type="FunFam" id="3.30.2160.10:FF:000001">
    <property type="entry name" value="E3 ubiquitin-protein ligase NEDD4-like"/>
    <property type="match status" value="1"/>
</dbReference>
<dbReference type="OrthoDB" id="8068875at2759"/>
<proteinExistence type="predicted"/>
<comment type="caution">
    <text evidence="7">Lacks conserved residue(s) required for the propagation of feature annotation.</text>
</comment>
<dbReference type="SUPFAM" id="SSF56112">
    <property type="entry name" value="Protein kinase-like (PK-like)"/>
    <property type="match status" value="1"/>
</dbReference>
<evidence type="ECO:0000259" key="9">
    <source>
        <dbReference type="PROSITE" id="PS50011"/>
    </source>
</evidence>
<keyword evidence="13" id="KW-1185">Reference proteome</keyword>
<dbReference type="InterPro" id="IPR000719">
    <property type="entry name" value="Prot_kinase_dom"/>
</dbReference>
<keyword evidence="6 7" id="KW-0833">Ubl conjugation pathway</keyword>
<dbReference type="InterPro" id="IPR001202">
    <property type="entry name" value="WW_dom"/>
</dbReference>
<dbReference type="GO" id="GO:0005524">
    <property type="term" value="F:ATP binding"/>
    <property type="evidence" value="ECO:0007669"/>
    <property type="project" value="InterPro"/>
</dbReference>
<dbReference type="Pfam" id="PF00632">
    <property type="entry name" value="HECT"/>
    <property type="match status" value="1"/>
</dbReference>
<dbReference type="CDD" id="cd00078">
    <property type="entry name" value="HECTc"/>
    <property type="match status" value="1"/>
</dbReference>
<dbReference type="SMART" id="SM00119">
    <property type="entry name" value="HECTc"/>
    <property type="match status" value="1"/>
</dbReference>
<dbReference type="InterPro" id="IPR001245">
    <property type="entry name" value="Ser-Thr/Tyr_kinase_cat_dom"/>
</dbReference>
<dbReference type="SUPFAM" id="SSF51045">
    <property type="entry name" value="WW domain"/>
    <property type="match status" value="1"/>
</dbReference>
<dbReference type="EMBL" id="SGPM01000884">
    <property type="protein sequence ID" value="THH14864.1"/>
    <property type="molecule type" value="Genomic_DNA"/>
</dbReference>
<dbReference type="SUPFAM" id="SSF56204">
    <property type="entry name" value="Hect, E3 ligase catalytic domain"/>
    <property type="match status" value="1"/>
</dbReference>
<feature type="domain" description="Protein kinase" evidence="9">
    <location>
        <begin position="1"/>
        <end position="137"/>
    </location>
</feature>
<evidence type="ECO:0000256" key="7">
    <source>
        <dbReference type="PROSITE-ProRule" id="PRU00104"/>
    </source>
</evidence>
<evidence type="ECO:0000259" key="11">
    <source>
        <dbReference type="PROSITE" id="PS50237"/>
    </source>
</evidence>
<dbReference type="PROSITE" id="PS50020">
    <property type="entry name" value="WW_DOMAIN_2"/>
    <property type="match status" value="1"/>
</dbReference>